<dbReference type="PANTHER" id="PTHR48106">
    <property type="entry name" value="QUINONE OXIDOREDUCTASE PIG3-RELATED"/>
    <property type="match status" value="1"/>
</dbReference>
<dbReference type="PANTHER" id="PTHR48106:SF18">
    <property type="entry name" value="QUINONE OXIDOREDUCTASE PIG3"/>
    <property type="match status" value="1"/>
</dbReference>
<dbReference type="InterPro" id="IPR020843">
    <property type="entry name" value="ER"/>
</dbReference>
<dbReference type="InterPro" id="IPR013154">
    <property type="entry name" value="ADH-like_N"/>
</dbReference>
<dbReference type="InterPro" id="IPR014189">
    <property type="entry name" value="Quinone_OxRdtase_PIG3"/>
</dbReference>
<name>A0ABP8LQR1_9BACT</name>
<dbReference type="NCBIfam" id="TIGR02824">
    <property type="entry name" value="quinone_pig3"/>
    <property type="match status" value="1"/>
</dbReference>
<dbReference type="InterPro" id="IPR013149">
    <property type="entry name" value="ADH-like_C"/>
</dbReference>
<sequence>MLLRLTFYIPKANRMKAILVKQPGGPEQLVLGEHEQPLPGPSELLVRVHATALNRADTLQRQGKYPPPKGASPLLGLEIAGVVEEAGIRCTRFKNGDEVFGLLPGGGYAEYAIIQEDMALPVPANLTMEEAAAIPEVFLTAYQALVWLGRLQAGERVLVHAGASGVGTAAIQLARALQAEVLVTASEQKLQACLDLGAHRAINYKEVPFEDEVLAHTNSEGVDVIVDFIGGPYFNANIECLRLDGRLVLLATLGSGKVEAFDLRKVLAKRLHIMGSTLRSRTRGYQAQLTEEMWAFAKPHFESGRIKPVIDSVFDWQQVAEAHRYMEQNRNIGKIVLRVS</sequence>
<feature type="domain" description="Enoyl reductase (ER)" evidence="3">
    <location>
        <begin position="24"/>
        <end position="337"/>
    </location>
</feature>
<dbReference type="SMART" id="SM00829">
    <property type="entry name" value="PKS_ER"/>
    <property type="match status" value="1"/>
</dbReference>
<dbReference type="SUPFAM" id="SSF51735">
    <property type="entry name" value="NAD(P)-binding Rossmann-fold domains"/>
    <property type="match status" value="1"/>
</dbReference>
<evidence type="ECO:0000256" key="2">
    <source>
        <dbReference type="ARBA" id="ARBA00023002"/>
    </source>
</evidence>
<dbReference type="Gene3D" id="3.40.50.720">
    <property type="entry name" value="NAD(P)-binding Rossmann-like Domain"/>
    <property type="match status" value="1"/>
</dbReference>
<dbReference type="Gene3D" id="3.90.180.10">
    <property type="entry name" value="Medium-chain alcohol dehydrogenases, catalytic domain"/>
    <property type="match status" value="1"/>
</dbReference>
<accession>A0ABP8LQR1</accession>
<dbReference type="SUPFAM" id="SSF50129">
    <property type="entry name" value="GroES-like"/>
    <property type="match status" value="1"/>
</dbReference>
<dbReference type="EMBL" id="BAABHC010000014">
    <property type="protein sequence ID" value="GAA4433344.1"/>
    <property type="molecule type" value="Genomic_DNA"/>
</dbReference>
<dbReference type="Proteomes" id="UP001500552">
    <property type="component" value="Unassembled WGS sequence"/>
</dbReference>
<dbReference type="InterPro" id="IPR036291">
    <property type="entry name" value="NAD(P)-bd_dom_sf"/>
</dbReference>
<dbReference type="InterPro" id="IPR011032">
    <property type="entry name" value="GroES-like_sf"/>
</dbReference>
<dbReference type="CDD" id="cd05276">
    <property type="entry name" value="p53_inducible_oxidoreductase"/>
    <property type="match status" value="1"/>
</dbReference>
<comment type="caution">
    <text evidence="4">The sequence shown here is derived from an EMBL/GenBank/DDBJ whole genome shotgun (WGS) entry which is preliminary data.</text>
</comment>
<evidence type="ECO:0000256" key="1">
    <source>
        <dbReference type="ARBA" id="ARBA00022857"/>
    </source>
</evidence>
<reference evidence="5" key="1">
    <citation type="journal article" date="2019" name="Int. J. Syst. Evol. Microbiol.">
        <title>The Global Catalogue of Microorganisms (GCM) 10K type strain sequencing project: providing services to taxonomists for standard genome sequencing and annotation.</title>
        <authorList>
            <consortium name="The Broad Institute Genomics Platform"/>
            <consortium name="The Broad Institute Genome Sequencing Center for Infectious Disease"/>
            <person name="Wu L."/>
            <person name="Ma J."/>
        </authorList>
    </citation>
    <scope>NUCLEOTIDE SEQUENCE [LARGE SCALE GENOMIC DNA]</scope>
    <source>
        <strain evidence="5">JCM 17926</strain>
    </source>
</reference>
<keyword evidence="2" id="KW-0560">Oxidoreductase</keyword>
<gene>
    <name evidence="4" type="ORF">GCM10023188_22670</name>
</gene>
<keyword evidence="1" id="KW-0521">NADP</keyword>
<dbReference type="Pfam" id="PF08240">
    <property type="entry name" value="ADH_N"/>
    <property type="match status" value="1"/>
</dbReference>
<evidence type="ECO:0000313" key="4">
    <source>
        <dbReference type="EMBL" id="GAA4433344.1"/>
    </source>
</evidence>
<protein>
    <submittedName>
        <fullName evidence="4">NAD(P)H-quinone oxidoreductase</fullName>
    </submittedName>
</protein>
<dbReference type="Pfam" id="PF00107">
    <property type="entry name" value="ADH_zinc_N"/>
    <property type="match status" value="1"/>
</dbReference>
<organism evidence="4 5">
    <name type="scientific">Pontibacter saemangeumensis</name>
    <dbReference type="NCBI Taxonomy" id="1084525"/>
    <lineage>
        <taxon>Bacteria</taxon>
        <taxon>Pseudomonadati</taxon>
        <taxon>Bacteroidota</taxon>
        <taxon>Cytophagia</taxon>
        <taxon>Cytophagales</taxon>
        <taxon>Hymenobacteraceae</taxon>
        <taxon>Pontibacter</taxon>
    </lineage>
</organism>
<proteinExistence type="predicted"/>
<evidence type="ECO:0000259" key="3">
    <source>
        <dbReference type="SMART" id="SM00829"/>
    </source>
</evidence>
<keyword evidence="5" id="KW-1185">Reference proteome</keyword>
<evidence type="ECO:0000313" key="5">
    <source>
        <dbReference type="Proteomes" id="UP001500552"/>
    </source>
</evidence>